<dbReference type="VEuPathDB" id="MicrosporidiaDB:NEDG_00332"/>
<dbReference type="GeneID" id="93646682"/>
<dbReference type="EMBL" id="LTDL01000014">
    <property type="protein sequence ID" value="OAG31857.1"/>
    <property type="molecule type" value="Genomic_DNA"/>
</dbReference>
<protein>
    <submittedName>
        <fullName evidence="2">Uncharacterized protein</fullName>
    </submittedName>
</protein>
<dbReference type="OrthoDB" id="10472078at2759"/>
<feature type="compositionally biased region" description="Low complexity" evidence="1">
    <location>
        <begin position="35"/>
        <end position="52"/>
    </location>
</feature>
<name>A0A177EIV0_9MICR</name>
<accession>A0A177EIV0</accession>
<keyword evidence="3" id="KW-1185">Reference proteome</keyword>
<proteinExistence type="predicted"/>
<evidence type="ECO:0000313" key="2">
    <source>
        <dbReference type="EMBL" id="OAG31857.1"/>
    </source>
</evidence>
<sequence length="258" mass="28878">MEREELLRMLRGIPNEETCRYPASQKHLPKRAEPAKAAANPASPNLSTSPTPLLSKEASSEFLVTLNTTTVTASFSSTSGVSDIIAGVISALAHSRCTLTDPYVLSLLDDIFTHALSLNELELFEAGCPAPLPKKSSTRQISRSLELKRAKNEEVSIPKDFKRQYQGSQRVWLGLLTRKTALTIDRYSMELVSPSLFSKERKTRIELSQIVDVTTTRKTASIKYTEKCHKKKAQFQFREKEDALEFLKFCSSLFLSTS</sequence>
<organism evidence="2 3">
    <name type="scientific">Nematocida displodere</name>
    <dbReference type="NCBI Taxonomy" id="1805483"/>
    <lineage>
        <taxon>Eukaryota</taxon>
        <taxon>Fungi</taxon>
        <taxon>Fungi incertae sedis</taxon>
        <taxon>Microsporidia</taxon>
        <taxon>Nematocida</taxon>
    </lineage>
</organism>
<gene>
    <name evidence="2" type="ORF">NEDG_00332</name>
</gene>
<evidence type="ECO:0000256" key="1">
    <source>
        <dbReference type="SAM" id="MobiDB-lite"/>
    </source>
</evidence>
<dbReference type="Proteomes" id="UP000185944">
    <property type="component" value="Unassembled WGS sequence"/>
</dbReference>
<dbReference type="AlphaFoldDB" id="A0A177EIV0"/>
<dbReference type="RefSeq" id="XP_067545458.1">
    <property type="nucleotide sequence ID" value="XM_067687750.1"/>
</dbReference>
<feature type="region of interest" description="Disordered" evidence="1">
    <location>
        <begin position="20"/>
        <end position="52"/>
    </location>
</feature>
<evidence type="ECO:0000313" key="3">
    <source>
        <dbReference type="Proteomes" id="UP000185944"/>
    </source>
</evidence>
<comment type="caution">
    <text evidence="2">The sequence shown here is derived from an EMBL/GenBank/DDBJ whole genome shotgun (WGS) entry which is preliminary data.</text>
</comment>
<reference evidence="2 3" key="1">
    <citation type="submission" date="2016-02" db="EMBL/GenBank/DDBJ databases">
        <title>Discovery of a natural microsporidian pathogen with a broad tissue tropism in Caenorhabditis elegans.</title>
        <authorList>
            <person name="Luallen R.J."/>
            <person name="Reinke A.W."/>
            <person name="Tong L."/>
            <person name="Botts M.R."/>
            <person name="Felix M.-A."/>
            <person name="Troemel E.R."/>
        </authorList>
    </citation>
    <scope>NUCLEOTIDE SEQUENCE [LARGE SCALE GENOMIC DNA]</scope>
    <source>
        <strain evidence="2 3">JUm2807</strain>
    </source>
</reference>